<dbReference type="EMBL" id="UFQS01000030">
    <property type="protein sequence ID" value="SSW97829.1"/>
    <property type="molecule type" value="Genomic_DNA"/>
</dbReference>
<proteinExistence type="predicted"/>
<dbReference type="Gene3D" id="4.10.60.10">
    <property type="entry name" value="Zinc finger, CCHC-type"/>
    <property type="match status" value="1"/>
</dbReference>
<reference evidence="4" key="2">
    <citation type="submission" date="2018-07" db="EMBL/GenBank/DDBJ databases">
        <authorList>
            <person name="Quirk P.G."/>
            <person name="Krulwich T.A."/>
        </authorList>
    </citation>
    <scope>NUCLEOTIDE SEQUENCE</scope>
</reference>
<dbReference type="GO" id="GO:0008270">
    <property type="term" value="F:zinc ion binding"/>
    <property type="evidence" value="ECO:0007669"/>
    <property type="project" value="UniProtKB-KW"/>
</dbReference>
<dbReference type="OMA" id="LMDEYHR"/>
<dbReference type="VEuPathDB" id="VectorBase:CSON008217"/>
<dbReference type="SMART" id="SM00343">
    <property type="entry name" value="ZnF_C2HC"/>
    <property type="match status" value="1"/>
</dbReference>
<keyword evidence="1" id="KW-0862">Zinc</keyword>
<sequence length="229" mass="26385">MADVKNLCGFEKLNNHNYSMWAFKMKMLLIKEDLWMTIEGSPPEGVNARELHAKNQKSLSIIALMVENDQVIHIKDCNSGKAAWNILKAFHQQTAMSFKIRIFKRLFKLHLPRGELHDCGATLDNEVIVSIISASLNEEYDPLITAIEAWDSERLTESNVKSKLLDEWSRKKGSNDEVVDVEDVALKVQPKFEFTCYYCQKPGHIKRNCPDYLNHKMNNNNKESAKESR</sequence>
<dbReference type="PROSITE" id="PS50158">
    <property type="entry name" value="ZF_CCHC"/>
    <property type="match status" value="1"/>
</dbReference>
<dbReference type="InterPro" id="IPR001878">
    <property type="entry name" value="Znf_CCHC"/>
</dbReference>
<evidence type="ECO:0000259" key="2">
    <source>
        <dbReference type="PROSITE" id="PS50158"/>
    </source>
</evidence>
<keyword evidence="1" id="KW-0863">Zinc-finger</keyword>
<evidence type="ECO:0000256" key="1">
    <source>
        <dbReference type="PROSITE-ProRule" id="PRU00047"/>
    </source>
</evidence>
<reference evidence="3" key="1">
    <citation type="submission" date="2018-04" db="EMBL/GenBank/DDBJ databases">
        <authorList>
            <person name="Go L.Y."/>
            <person name="Mitchell J.A."/>
        </authorList>
    </citation>
    <scope>NUCLEOTIDE SEQUENCE</scope>
    <source>
        <tissue evidence="3">Whole organism</tissue>
    </source>
</reference>
<dbReference type="SUPFAM" id="SSF57756">
    <property type="entry name" value="Retrovirus zinc finger-like domains"/>
    <property type="match status" value="1"/>
</dbReference>
<dbReference type="AlphaFoldDB" id="A0A336JZE9"/>
<organism evidence="3">
    <name type="scientific">Culicoides sonorensis</name>
    <name type="common">Biting midge</name>
    <dbReference type="NCBI Taxonomy" id="179676"/>
    <lineage>
        <taxon>Eukaryota</taxon>
        <taxon>Metazoa</taxon>
        <taxon>Ecdysozoa</taxon>
        <taxon>Arthropoda</taxon>
        <taxon>Hexapoda</taxon>
        <taxon>Insecta</taxon>
        <taxon>Pterygota</taxon>
        <taxon>Neoptera</taxon>
        <taxon>Endopterygota</taxon>
        <taxon>Diptera</taxon>
        <taxon>Nematocera</taxon>
        <taxon>Chironomoidea</taxon>
        <taxon>Ceratopogonidae</taxon>
        <taxon>Ceratopogoninae</taxon>
        <taxon>Culicoides</taxon>
        <taxon>Monoculicoides</taxon>
    </lineage>
</organism>
<dbReference type="Pfam" id="PF14223">
    <property type="entry name" value="Retrotran_gag_2"/>
    <property type="match status" value="1"/>
</dbReference>
<protein>
    <submittedName>
        <fullName evidence="3">CSON008217 protein</fullName>
    </submittedName>
</protein>
<feature type="domain" description="CCHC-type" evidence="2">
    <location>
        <begin position="196"/>
        <end position="211"/>
    </location>
</feature>
<gene>
    <name evidence="3" type="primary">CSON008217</name>
</gene>
<dbReference type="EMBL" id="UFQT01000030">
    <property type="protein sequence ID" value="SSX18215.1"/>
    <property type="molecule type" value="Genomic_DNA"/>
</dbReference>
<dbReference type="GO" id="GO:0003676">
    <property type="term" value="F:nucleic acid binding"/>
    <property type="evidence" value="ECO:0007669"/>
    <property type="project" value="InterPro"/>
</dbReference>
<dbReference type="InterPro" id="IPR036875">
    <property type="entry name" value="Znf_CCHC_sf"/>
</dbReference>
<accession>A0A336JZE9</accession>
<evidence type="ECO:0000313" key="4">
    <source>
        <dbReference type="EMBL" id="SSX18215.1"/>
    </source>
</evidence>
<name>A0A336JZE9_CULSO</name>
<keyword evidence="1" id="KW-0479">Metal-binding</keyword>
<dbReference type="Pfam" id="PF00098">
    <property type="entry name" value="zf-CCHC"/>
    <property type="match status" value="1"/>
</dbReference>
<evidence type="ECO:0000313" key="3">
    <source>
        <dbReference type="EMBL" id="SSW97829.1"/>
    </source>
</evidence>